<feature type="compositionally biased region" description="Polar residues" evidence="2">
    <location>
        <begin position="157"/>
        <end position="169"/>
    </location>
</feature>
<dbReference type="STRING" id="1051616.A0A3M9Y2T0"/>
<feature type="compositionally biased region" description="Polar residues" evidence="2">
    <location>
        <begin position="1"/>
        <end position="28"/>
    </location>
</feature>
<evidence type="ECO:0000256" key="1">
    <source>
        <dbReference type="SAM" id="Coils"/>
    </source>
</evidence>
<feature type="compositionally biased region" description="Low complexity" evidence="2">
    <location>
        <begin position="376"/>
        <end position="394"/>
    </location>
</feature>
<sequence length="455" mass="48908">MAQRSRASTMRSFITPSRSENLAFSTPKTALRKSASRPGGVKAMAAMWEGASKDSSFIATPAPATRKQVDTVSGSVVSPYSENVTPPKTVPPVRLTYDRSSSKGSAKAFSRGSLRIGSGTKKPLRPSASDSTTLRAASRPEETSPSRALAAFRKIQLRQTPELSKNEAASPSAPLLNDSPDHLPSLGTMVPQEEEPPVDRHMNFSRPPSAISGGPSHGHDHDNHDPEGDPFLPVPTASPVPGGGNCLLHAQIRNLQRQLEARDEEASSLRRQLETRENMDIGTLSEQLREAKRELAMWRSRAEAAEKRLAVFERFTMRLRDIRVPQVDSEAAADDEAAREVHEEGHESDGSTKTTQTEEIGVLTNRIRQSLKGLDGARSSSAASSTTSDGGASAWWNQPKQDGVGFGPGAGARCAHGGGRMPEDVLEIAEKVWAAAQELLGYEGATWGESKGHQA</sequence>
<name>A0A3M9Y2T0_9PEZI</name>
<feature type="coiled-coil region" evidence="1">
    <location>
        <begin position="252"/>
        <end position="308"/>
    </location>
</feature>
<evidence type="ECO:0000313" key="3">
    <source>
        <dbReference type="EMBL" id="RNJ54747.1"/>
    </source>
</evidence>
<feature type="region of interest" description="Disordered" evidence="2">
    <location>
        <begin position="62"/>
        <end position="245"/>
    </location>
</feature>
<dbReference type="Proteomes" id="UP000267145">
    <property type="component" value="Unassembled WGS sequence"/>
</dbReference>
<feature type="compositionally biased region" description="Basic and acidic residues" evidence="2">
    <location>
        <begin position="217"/>
        <end position="227"/>
    </location>
</feature>
<reference evidence="3 4" key="1">
    <citation type="submission" date="2018-10" db="EMBL/GenBank/DDBJ databases">
        <title>Genome sequence of Verticillium nonalfalfae VnAa140.</title>
        <authorList>
            <person name="Stajich J.E."/>
            <person name="Kasson M.T."/>
        </authorList>
    </citation>
    <scope>NUCLEOTIDE SEQUENCE [LARGE SCALE GENOMIC DNA]</scope>
    <source>
        <strain evidence="3 4">VnAa140</strain>
    </source>
</reference>
<gene>
    <name evidence="3" type="ORF">D7B24_009439</name>
</gene>
<keyword evidence="4" id="KW-1185">Reference proteome</keyword>
<feature type="region of interest" description="Disordered" evidence="2">
    <location>
        <begin position="1"/>
        <end position="39"/>
    </location>
</feature>
<evidence type="ECO:0000313" key="4">
    <source>
        <dbReference type="Proteomes" id="UP000267145"/>
    </source>
</evidence>
<proteinExistence type="predicted"/>
<keyword evidence="1" id="KW-0175">Coiled coil</keyword>
<comment type="caution">
    <text evidence="3">The sequence shown here is derived from an EMBL/GenBank/DDBJ whole genome shotgun (WGS) entry which is preliminary data.</text>
</comment>
<feature type="compositionally biased region" description="Polar residues" evidence="2">
    <location>
        <begin position="70"/>
        <end position="86"/>
    </location>
</feature>
<feature type="compositionally biased region" description="Basic and acidic residues" evidence="2">
    <location>
        <begin position="336"/>
        <end position="350"/>
    </location>
</feature>
<feature type="region of interest" description="Disordered" evidence="2">
    <location>
        <begin position="327"/>
        <end position="416"/>
    </location>
</feature>
<evidence type="ECO:0000256" key="2">
    <source>
        <dbReference type="SAM" id="MobiDB-lite"/>
    </source>
</evidence>
<dbReference type="EMBL" id="RBVV01000094">
    <property type="protein sequence ID" value="RNJ54747.1"/>
    <property type="molecule type" value="Genomic_DNA"/>
</dbReference>
<accession>A0A3M9Y2T0</accession>
<dbReference type="RefSeq" id="XP_028492905.1">
    <property type="nucleotide sequence ID" value="XM_028643513.1"/>
</dbReference>
<dbReference type="GeneID" id="39613128"/>
<organism evidence="3 4">
    <name type="scientific">Verticillium nonalfalfae</name>
    <dbReference type="NCBI Taxonomy" id="1051616"/>
    <lineage>
        <taxon>Eukaryota</taxon>
        <taxon>Fungi</taxon>
        <taxon>Dikarya</taxon>
        <taxon>Ascomycota</taxon>
        <taxon>Pezizomycotina</taxon>
        <taxon>Sordariomycetes</taxon>
        <taxon>Hypocreomycetidae</taxon>
        <taxon>Glomerellales</taxon>
        <taxon>Plectosphaerellaceae</taxon>
        <taxon>Verticillium</taxon>
    </lineage>
</organism>
<dbReference type="AlphaFoldDB" id="A0A3M9Y2T0"/>
<protein>
    <submittedName>
        <fullName evidence="3">Uncharacterized protein</fullName>
    </submittedName>
</protein>
<feature type="compositionally biased region" description="Gly residues" evidence="2">
    <location>
        <begin position="404"/>
        <end position="416"/>
    </location>
</feature>